<evidence type="ECO:0000313" key="11">
    <source>
        <dbReference type="EMBL" id="KAG2381046.1"/>
    </source>
</evidence>
<dbReference type="AlphaFoldDB" id="A0A8T0JV44"/>
<dbReference type="Proteomes" id="UP000743370">
    <property type="component" value="Unassembled WGS sequence"/>
</dbReference>
<dbReference type="SUPFAM" id="SSF51126">
    <property type="entry name" value="Pectin lyase-like"/>
    <property type="match status" value="1"/>
</dbReference>
<evidence type="ECO:0000256" key="2">
    <source>
        <dbReference type="ARBA" id="ARBA00008834"/>
    </source>
</evidence>
<protein>
    <submittedName>
        <fullName evidence="11">Polygalacturonase protein</fullName>
    </submittedName>
</protein>
<dbReference type="SMART" id="SM00710">
    <property type="entry name" value="PbH1"/>
    <property type="match status" value="4"/>
</dbReference>
<dbReference type="Pfam" id="PF00295">
    <property type="entry name" value="Glyco_hydro_28"/>
    <property type="match status" value="1"/>
</dbReference>
<reference evidence="11 12" key="1">
    <citation type="submission" date="2020-05" db="EMBL/GenBank/DDBJ databases">
        <title>Vigna angularis (adzuki bean) Var. LongXiaoDou No. 4 denovo assembly.</title>
        <authorList>
            <person name="Xiang H."/>
        </authorList>
    </citation>
    <scope>NUCLEOTIDE SEQUENCE [LARGE SCALE GENOMIC DNA]</scope>
    <source>
        <tissue evidence="11">Leaf</tissue>
    </source>
</reference>
<dbReference type="InterPro" id="IPR006626">
    <property type="entry name" value="PbH1"/>
</dbReference>
<keyword evidence="3" id="KW-0134">Cell wall</keyword>
<comment type="similarity">
    <text evidence="2 9">Belongs to the glycosyl hydrolase 28 family.</text>
</comment>
<dbReference type="InterPro" id="IPR000743">
    <property type="entry name" value="Glyco_hydro_28"/>
</dbReference>
<comment type="caution">
    <text evidence="11">The sequence shown here is derived from an EMBL/GenBank/DDBJ whole genome shotgun (WGS) entry which is preliminary data.</text>
</comment>
<name>A0A8T0JV44_PHAAN</name>
<evidence type="ECO:0000256" key="3">
    <source>
        <dbReference type="ARBA" id="ARBA00022512"/>
    </source>
</evidence>
<evidence type="ECO:0000256" key="5">
    <source>
        <dbReference type="ARBA" id="ARBA00022801"/>
    </source>
</evidence>
<evidence type="ECO:0000256" key="8">
    <source>
        <dbReference type="PROSITE-ProRule" id="PRU10052"/>
    </source>
</evidence>
<keyword evidence="10" id="KW-0732">Signal</keyword>
<dbReference type="PANTHER" id="PTHR31375">
    <property type="match status" value="1"/>
</dbReference>
<proteinExistence type="inferred from homology"/>
<accession>A0A8T0JV44</accession>
<keyword evidence="6 9" id="KW-0326">Glycosidase</keyword>
<dbReference type="Gene3D" id="2.160.20.10">
    <property type="entry name" value="Single-stranded right-handed beta-helix, Pectin lyase-like"/>
    <property type="match status" value="1"/>
</dbReference>
<organism evidence="11 12">
    <name type="scientific">Phaseolus angularis</name>
    <name type="common">Azuki bean</name>
    <name type="synonym">Vigna angularis</name>
    <dbReference type="NCBI Taxonomy" id="3914"/>
    <lineage>
        <taxon>Eukaryota</taxon>
        <taxon>Viridiplantae</taxon>
        <taxon>Streptophyta</taxon>
        <taxon>Embryophyta</taxon>
        <taxon>Tracheophyta</taxon>
        <taxon>Spermatophyta</taxon>
        <taxon>Magnoliopsida</taxon>
        <taxon>eudicotyledons</taxon>
        <taxon>Gunneridae</taxon>
        <taxon>Pentapetalae</taxon>
        <taxon>rosids</taxon>
        <taxon>fabids</taxon>
        <taxon>Fabales</taxon>
        <taxon>Fabaceae</taxon>
        <taxon>Papilionoideae</taxon>
        <taxon>50 kb inversion clade</taxon>
        <taxon>NPAAA clade</taxon>
        <taxon>indigoferoid/millettioid clade</taxon>
        <taxon>Phaseoleae</taxon>
        <taxon>Vigna</taxon>
    </lineage>
</organism>
<keyword evidence="4" id="KW-0964">Secreted</keyword>
<evidence type="ECO:0000256" key="1">
    <source>
        <dbReference type="ARBA" id="ARBA00004191"/>
    </source>
</evidence>
<evidence type="ECO:0000256" key="10">
    <source>
        <dbReference type="SAM" id="SignalP"/>
    </source>
</evidence>
<sequence>MQRLITRVLIVSFISQCLCDMSMVEFKNTIYDVRNYGANGNGKSDDSKALMDAWNDICGRQGTPTLLIPQNRVFLVKRNIIMKGPCKATNINIQLQGKIVASQKNAWQGDKSTVIYFTNINGLRIVGKGGLIDGFGSSWWPCKNCQRPAVLGFNACNGLSVSYLRITNSPQAHITINECDGAIFSHISIRSPADSPNTDGIDISSSKNIFIKDSNIASGDDCIAIIGDSSYINATGIACGPGHGISIGSLGRNNDNVEQVRVYNSSFTKTTNGARIKTFSGGSGYAKRITFEKITLNQVYNPIIIDQHYNDIMLLFEYGMIRMEEEESN</sequence>
<evidence type="ECO:0000313" key="12">
    <source>
        <dbReference type="Proteomes" id="UP000743370"/>
    </source>
</evidence>
<dbReference type="InterPro" id="IPR011050">
    <property type="entry name" value="Pectin_lyase_fold/virulence"/>
</dbReference>
<feature type="chain" id="PRO_5035843859" evidence="10">
    <location>
        <begin position="20"/>
        <end position="329"/>
    </location>
</feature>
<dbReference type="InterPro" id="IPR012334">
    <property type="entry name" value="Pectin_lyas_fold"/>
</dbReference>
<evidence type="ECO:0000256" key="4">
    <source>
        <dbReference type="ARBA" id="ARBA00022525"/>
    </source>
</evidence>
<feature type="active site" evidence="8">
    <location>
        <position position="243"/>
    </location>
</feature>
<comment type="subcellular location">
    <subcellularLocation>
        <location evidence="1">Secreted</location>
        <location evidence="1">Cell wall</location>
    </subcellularLocation>
</comment>
<evidence type="ECO:0000256" key="6">
    <source>
        <dbReference type="ARBA" id="ARBA00023295"/>
    </source>
</evidence>
<keyword evidence="7" id="KW-0961">Cell wall biogenesis/degradation</keyword>
<dbReference type="GO" id="GO:0004650">
    <property type="term" value="F:polygalacturonase activity"/>
    <property type="evidence" value="ECO:0007669"/>
    <property type="project" value="InterPro"/>
</dbReference>
<dbReference type="GO" id="GO:0071555">
    <property type="term" value="P:cell wall organization"/>
    <property type="evidence" value="ECO:0007669"/>
    <property type="project" value="UniProtKB-KW"/>
</dbReference>
<dbReference type="PROSITE" id="PS00502">
    <property type="entry name" value="POLYGALACTURONASE"/>
    <property type="match status" value="1"/>
</dbReference>
<gene>
    <name evidence="11" type="ORF">HKW66_Vig0204190</name>
</gene>
<evidence type="ECO:0000256" key="7">
    <source>
        <dbReference type="ARBA" id="ARBA00023316"/>
    </source>
</evidence>
<keyword evidence="5 9" id="KW-0378">Hydrolase</keyword>
<dbReference type="GO" id="GO:0005975">
    <property type="term" value="P:carbohydrate metabolic process"/>
    <property type="evidence" value="ECO:0007669"/>
    <property type="project" value="InterPro"/>
</dbReference>
<dbReference type="EMBL" id="JABFOF010000009">
    <property type="protein sequence ID" value="KAG2381046.1"/>
    <property type="molecule type" value="Genomic_DNA"/>
</dbReference>
<feature type="signal peptide" evidence="10">
    <location>
        <begin position="1"/>
        <end position="19"/>
    </location>
</feature>
<evidence type="ECO:0000256" key="9">
    <source>
        <dbReference type="RuleBase" id="RU361169"/>
    </source>
</evidence>